<feature type="transmembrane region" description="Helical" evidence="1">
    <location>
        <begin position="292"/>
        <end position="312"/>
    </location>
</feature>
<dbReference type="RefSeq" id="WP_179531460.1">
    <property type="nucleotide sequence ID" value="NZ_BAAAPP010000005.1"/>
</dbReference>
<comment type="caution">
    <text evidence="2">The sequence shown here is derived from an EMBL/GenBank/DDBJ whole genome shotgun (WGS) entry which is preliminary data.</text>
</comment>
<feature type="transmembrane region" description="Helical" evidence="1">
    <location>
        <begin position="253"/>
        <end position="271"/>
    </location>
</feature>
<protein>
    <recommendedName>
        <fullName evidence="4">Dolichyl-phosphate-mannose-protein mannosyltransferase</fullName>
    </recommendedName>
</protein>
<evidence type="ECO:0000256" key="1">
    <source>
        <dbReference type="SAM" id="Phobius"/>
    </source>
</evidence>
<dbReference type="Proteomes" id="UP000537326">
    <property type="component" value="Unassembled WGS sequence"/>
</dbReference>
<proteinExistence type="predicted"/>
<feature type="transmembrane region" description="Helical" evidence="1">
    <location>
        <begin position="114"/>
        <end position="131"/>
    </location>
</feature>
<evidence type="ECO:0000313" key="2">
    <source>
        <dbReference type="EMBL" id="NYI10652.1"/>
    </source>
</evidence>
<keyword evidence="1" id="KW-1133">Transmembrane helix</keyword>
<organism evidence="2 3">
    <name type="scientific">Nocardioides marinus</name>
    <dbReference type="NCBI Taxonomy" id="374514"/>
    <lineage>
        <taxon>Bacteria</taxon>
        <taxon>Bacillati</taxon>
        <taxon>Actinomycetota</taxon>
        <taxon>Actinomycetes</taxon>
        <taxon>Propionibacteriales</taxon>
        <taxon>Nocardioidaceae</taxon>
        <taxon>Nocardioides</taxon>
    </lineage>
</organism>
<evidence type="ECO:0000313" key="3">
    <source>
        <dbReference type="Proteomes" id="UP000537326"/>
    </source>
</evidence>
<feature type="transmembrane region" description="Helical" evidence="1">
    <location>
        <begin position="88"/>
        <end position="107"/>
    </location>
</feature>
<dbReference type="AlphaFoldDB" id="A0A7Y9YGH8"/>
<dbReference type="EMBL" id="JACBZI010000001">
    <property type="protein sequence ID" value="NYI10652.1"/>
    <property type="molecule type" value="Genomic_DNA"/>
</dbReference>
<feature type="transmembrane region" description="Helical" evidence="1">
    <location>
        <begin position="168"/>
        <end position="194"/>
    </location>
</feature>
<gene>
    <name evidence="2" type="ORF">BKA05_002167</name>
</gene>
<feature type="transmembrane region" description="Helical" evidence="1">
    <location>
        <begin position="324"/>
        <end position="342"/>
    </location>
</feature>
<sequence>MVSRAARVWLPALTLLGVLVVAVARAARPLTNPDTYFHLRFGAEFLAGWSLRDPGSVSTSATRDWLPTQWLPQVLMAAIEERVGLPGVAWLSGLQLVALVLAVAWVCRRRADPVVVAVLTALVLWACWPALSMRPQVLSYAFMALTVHAWWQAALTGSRPWLLVPLTWWWAMWHGMWPFALVVGAVGVVAAGLHRGLRSRELPRQAAVLVACAVSAALTPVGPALYGAVLTVAGRGRFFSEWGAPDFTSPTGAALILLAAPALLVVLRRGASWPTSLFLGLGLGLALYSNRTLPLAAVTLAPVTALALQSLIPGQPTPPGRREVGWGLGAAVAALLVLAVLVPRTSAETPVRADWVEDRLGSLPAGTTVLNDWGDGGYVMWAYPQLDLVMHGYGDTFTTEELERNTSILGLDRGWQDLVRGTGAEVAFLRTDHRLTAALEDAGWRVVATSAEVELLEAPEDW</sequence>
<reference evidence="2 3" key="1">
    <citation type="submission" date="2020-07" db="EMBL/GenBank/DDBJ databases">
        <title>Sequencing the genomes of 1000 actinobacteria strains.</title>
        <authorList>
            <person name="Klenk H.-P."/>
        </authorList>
    </citation>
    <scope>NUCLEOTIDE SEQUENCE [LARGE SCALE GENOMIC DNA]</scope>
    <source>
        <strain evidence="2 3">DSM 18248</strain>
    </source>
</reference>
<keyword evidence="1" id="KW-0812">Transmembrane</keyword>
<feature type="transmembrane region" description="Helical" evidence="1">
    <location>
        <begin position="206"/>
        <end position="233"/>
    </location>
</feature>
<name>A0A7Y9YGH8_9ACTN</name>
<accession>A0A7Y9YGH8</accession>
<evidence type="ECO:0008006" key="4">
    <source>
        <dbReference type="Google" id="ProtNLM"/>
    </source>
</evidence>
<keyword evidence="3" id="KW-1185">Reference proteome</keyword>
<keyword evidence="1" id="KW-0472">Membrane</keyword>